<reference evidence="1" key="1">
    <citation type="submission" date="2018-05" db="EMBL/GenBank/DDBJ databases">
        <authorList>
            <person name="Lanie J.A."/>
            <person name="Ng W.-L."/>
            <person name="Kazmierczak K.M."/>
            <person name="Andrzejewski T.M."/>
            <person name="Davidsen T.M."/>
            <person name="Wayne K.J."/>
            <person name="Tettelin H."/>
            <person name="Glass J.I."/>
            <person name="Rusch D."/>
            <person name="Podicherti R."/>
            <person name="Tsui H.-C.T."/>
            <person name="Winkler M.E."/>
        </authorList>
    </citation>
    <scope>NUCLEOTIDE SEQUENCE</scope>
</reference>
<organism evidence="1">
    <name type="scientific">marine metagenome</name>
    <dbReference type="NCBI Taxonomy" id="408172"/>
    <lineage>
        <taxon>unclassified sequences</taxon>
        <taxon>metagenomes</taxon>
        <taxon>ecological metagenomes</taxon>
    </lineage>
</organism>
<accession>A0A382J359</accession>
<dbReference type="AlphaFoldDB" id="A0A382J359"/>
<evidence type="ECO:0000313" key="1">
    <source>
        <dbReference type="EMBL" id="SVC05513.1"/>
    </source>
</evidence>
<gene>
    <name evidence="1" type="ORF">METZ01_LOCUS258367</name>
</gene>
<protein>
    <recommendedName>
        <fullName evidence="2">Porin domain-containing protein</fullName>
    </recommendedName>
</protein>
<name>A0A382J359_9ZZZZ</name>
<sequence>MVSEKGDVTSTDTINRGYVWASTNTTTKSRSGSASADYNQIIIFGKNNINKSINLGFTFIPEASSKSKYSDDFSTSNFRKGNGMIIGGAIGSISTDTVYEGGILIEQESKDSGDGNKRDLFFLYETLIGGGSLLASFTNSETEKLKDGSTNVARPTSATTIDLQTQIDLEGGMYVSGEFYYATTSALGASLFRF</sequence>
<evidence type="ECO:0008006" key="2">
    <source>
        <dbReference type="Google" id="ProtNLM"/>
    </source>
</evidence>
<proteinExistence type="predicted"/>
<dbReference type="EMBL" id="UINC01070963">
    <property type="protein sequence ID" value="SVC05513.1"/>
    <property type="molecule type" value="Genomic_DNA"/>
</dbReference>